<dbReference type="SFLD" id="SFLDF00010">
    <property type="entry name" value="dipeptide_epimerase"/>
    <property type="match status" value="1"/>
</dbReference>
<evidence type="ECO:0000256" key="3">
    <source>
        <dbReference type="ARBA" id="ARBA00022842"/>
    </source>
</evidence>
<dbReference type="InterPro" id="IPR029065">
    <property type="entry name" value="Enolase_C-like"/>
</dbReference>
<dbReference type="InterPro" id="IPR036849">
    <property type="entry name" value="Enolase-like_C_sf"/>
</dbReference>
<dbReference type="InterPro" id="IPR034593">
    <property type="entry name" value="DgoD-like"/>
</dbReference>
<dbReference type="SFLD" id="SFLDS00001">
    <property type="entry name" value="Enolase"/>
    <property type="match status" value="1"/>
</dbReference>
<dbReference type="GO" id="GO:0046872">
    <property type="term" value="F:metal ion binding"/>
    <property type="evidence" value="ECO:0007669"/>
    <property type="project" value="UniProtKB-KW"/>
</dbReference>
<feature type="active site" description="Proton acceptor; specific for (S)-substrate epimerization" evidence="5">
    <location>
        <position position="263"/>
    </location>
</feature>
<organism evidence="9 10">
    <name type="scientific">Shewanella piezotolerans (strain WP3 / JCM 13877)</name>
    <dbReference type="NCBI Taxonomy" id="225849"/>
    <lineage>
        <taxon>Bacteria</taxon>
        <taxon>Pseudomonadati</taxon>
        <taxon>Pseudomonadota</taxon>
        <taxon>Gammaproteobacteria</taxon>
        <taxon>Alteromonadales</taxon>
        <taxon>Shewanellaceae</taxon>
        <taxon>Shewanella</taxon>
    </lineage>
</organism>
<keyword evidence="2 6" id="KW-0479">Metal-binding</keyword>
<dbReference type="KEGG" id="swp:swp_2107"/>
<evidence type="ECO:0000256" key="2">
    <source>
        <dbReference type="ARBA" id="ARBA00022723"/>
    </source>
</evidence>
<feature type="domain" description="Mandelate racemase/muconate lactonizing enzyme C-terminal" evidence="8">
    <location>
        <begin position="148"/>
        <end position="239"/>
    </location>
</feature>
<evidence type="ECO:0000256" key="5">
    <source>
        <dbReference type="PIRSR" id="PIRSR634603-1"/>
    </source>
</evidence>
<keyword evidence="10" id="KW-1185">Reference proteome</keyword>
<dbReference type="Proteomes" id="UP000000753">
    <property type="component" value="Chromosome"/>
</dbReference>
<feature type="active site" description="Proton acceptor; specific for (R)-substrate epimerization" evidence="5">
    <location>
        <position position="167"/>
    </location>
</feature>
<dbReference type="Gene3D" id="3.20.20.120">
    <property type="entry name" value="Enolase-like C-terminal domain"/>
    <property type="match status" value="1"/>
</dbReference>
<dbReference type="eggNOG" id="COG4948">
    <property type="taxonomic scope" value="Bacteria"/>
</dbReference>
<evidence type="ECO:0000259" key="8">
    <source>
        <dbReference type="SMART" id="SM00922"/>
    </source>
</evidence>
<sequence>MCRPTAPRRGYDYRALIMKLSYQLVEQSWPLAKEFRISRGAKTQANVLLLALSDGEHVAWGESVPYARYGETLTSVSQQIERIMPLLSSQTSGEQLNQMMPAGAARNLVDCALWDLRAKKANASVATLLGLTPASTVITAQTLSIDTKERMAAEARTIGNAQLIKIKLDEHDIIEKMEQIHLAAPQSQFIIDANEAWSFETLIQVLPALAKLNVALIEQPLPSNNDTDLATLSSPIPICADESCHVSADLAKLKGKYQAINIKLDKAGGLTEAVKLMQAATEQGFIIMTGCMVGTSLAMAPAYLLSGASSFVDLDGPLLIAKDRDNGFTFADGQMQPHSSAFWGGENNQTNVELARLFTS</sequence>
<comment type="cofactor">
    <cofactor evidence="6 7">
        <name>Mg(2+)</name>
        <dbReference type="ChEBI" id="CHEBI:18420"/>
    </cofactor>
    <text evidence="6 7">Binds 1 Mg(2+) ion per subunit.</text>
</comment>
<name>B8CLT7_SHEPW</name>
<dbReference type="SFLD" id="SFLDG00180">
    <property type="entry name" value="muconate_cycloisomerase"/>
    <property type="match status" value="1"/>
</dbReference>
<dbReference type="InterPro" id="IPR013341">
    <property type="entry name" value="Mandelate_racemase_N_dom"/>
</dbReference>
<dbReference type="InterPro" id="IPR029017">
    <property type="entry name" value="Enolase-like_N"/>
</dbReference>
<feature type="binding site" evidence="6">
    <location>
        <position position="192"/>
    </location>
    <ligand>
        <name>Mg(2+)</name>
        <dbReference type="ChEBI" id="CHEBI:18420"/>
    </ligand>
</feature>
<evidence type="ECO:0000256" key="6">
    <source>
        <dbReference type="PIRSR" id="PIRSR634603-3"/>
    </source>
</evidence>
<dbReference type="CDD" id="cd03319">
    <property type="entry name" value="L-Ala-DL-Glu_epimerase"/>
    <property type="match status" value="1"/>
</dbReference>
<dbReference type="PANTHER" id="PTHR48080">
    <property type="entry name" value="D-GALACTONATE DEHYDRATASE-RELATED"/>
    <property type="match status" value="1"/>
</dbReference>
<proteinExistence type="inferred from homology"/>
<reference evidence="9 10" key="1">
    <citation type="journal article" date="2008" name="PLoS ONE">
        <title>Environmental adaptation: genomic analysis of the piezotolerant and psychrotolerant deep-sea iron reducing bacterium Shewanella piezotolerans WP3.</title>
        <authorList>
            <person name="Wang F."/>
            <person name="Wang J."/>
            <person name="Jian H."/>
            <person name="Zhang B."/>
            <person name="Li S."/>
            <person name="Wang F."/>
            <person name="Zeng X."/>
            <person name="Gao L."/>
            <person name="Bartlett D.H."/>
            <person name="Yu J."/>
            <person name="Hu S."/>
            <person name="Xiao X."/>
        </authorList>
    </citation>
    <scope>NUCLEOTIDE SEQUENCE [LARGE SCALE GENOMIC DNA]</scope>
    <source>
        <strain evidence="10">WP3 / JCM 13877</strain>
    </source>
</reference>
<dbReference type="GO" id="GO:0009063">
    <property type="term" value="P:amino acid catabolic process"/>
    <property type="evidence" value="ECO:0007669"/>
    <property type="project" value="InterPro"/>
</dbReference>
<dbReference type="PROSITE" id="PS00909">
    <property type="entry name" value="MR_MLE_2"/>
    <property type="match status" value="1"/>
</dbReference>
<evidence type="ECO:0000256" key="4">
    <source>
        <dbReference type="ARBA" id="ARBA00023235"/>
    </source>
</evidence>
<protein>
    <recommendedName>
        <fullName evidence="7">Dipeptide epimerase</fullName>
        <ecNumber evidence="7">5.1.1.-</ecNumber>
    </recommendedName>
</protein>
<dbReference type="InterPro" id="IPR034603">
    <property type="entry name" value="Dipeptide_epimerase"/>
</dbReference>
<accession>B8CLT7</accession>
<dbReference type="InterPro" id="IPR013342">
    <property type="entry name" value="Mandelate_racemase_C"/>
</dbReference>
<dbReference type="EC" id="5.1.1.-" evidence="7"/>
<dbReference type="PANTHER" id="PTHR48080:SF3">
    <property type="entry name" value="ENOLASE SUPERFAMILY MEMBER DDB_G0284701"/>
    <property type="match status" value="1"/>
</dbReference>
<evidence type="ECO:0000313" key="10">
    <source>
        <dbReference type="Proteomes" id="UP000000753"/>
    </source>
</evidence>
<dbReference type="SMART" id="SM00922">
    <property type="entry name" value="MR_MLE"/>
    <property type="match status" value="1"/>
</dbReference>
<dbReference type="Pfam" id="PF13378">
    <property type="entry name" value="MR_MLE_C"/>
    <property type="match status" value="1"/>
</dbReference>
<evidence type="ECO:0000256" key="7">
    <source>
        <dbReference type="RuleBase" id="RU366006"/>
    </source>
</evidence>
<dbReference type="SUPFAM" id="SSF54826">
    <property type="entry name" value="Enolase N-terminal domain-like"/>
    <property type="match status" value="1"/>
</dbReference>
<evidence type="ECO:0000256" key="1">
    <source>
        <dbReference type="ARBA" id="ARBA00008031"/>
    </source>
</evidence>
<dbReference type="AlphaFoldDB" id="B8CLT7"/>
<dbReference type="STRING" id="225849.swp_2107"/>
<keyword evidence="4 7" id="KW-0413">Isomerase</keyword>
<keyword evidence="3 6" id="KW-0460">Magnesium</keyword>
<dbReference type="HOGENOM" id="CLU_030273_4_3_6"/>
<dbReference type="InterPro" id="IPR018110">
    <property type="entry name" value="Mandel_Rmase/mucon_lact_enz_CS"/>
</dbReference>
<dbReference type="Gene3D" id="3.30.390.10">
    <property type="entry name" value="Enolase-like, N-terminal domain"/>
    <property type="match status" value="1"/>
</dbReference>
<feature type="binding site" evidence="6">
    <location>
        <position position="241"/>
    </location>
    <ligand>
        <name>Mg(2+)</name>
        <dbReference type="ChEBI" id="CHEBI:18420"/>
    </ligand>
</feature>
<gene>
    <name evidence="9" type="ordered locus">swp_2107</name>
</gene>
<feature type="binding site" evidence="6">
    <location>
        <position position="218"/>
    </location>
    <ligand>
        <name>Mg(2+)</name>
        <dbReference type="ChEBI" id="CHEBI:18420"/>
    </ligand>
</feature>
<dbReference type="SUPFAM" id="SSF51604">
    <property type="entry name" value="Enolase C-terminal domain-like"/>
    <property type="match status" value="1"/>
</dbReference>
<dbReference type="Pfam" id="PF02746">
    <property type="entry name" value="MR_MLE_N"/>
    <property type="match status" value="1"/>
</dbReference>
<dbReference type="EMBL" id="CP000472">
    <property type="protein sequence ID" value="ACJ28861.1"/>
    <property type="molecule type" value="Genomic_DNA"/>
</dbReference>
<dbReference type="GO" id="GO:0016855">
    <property type="term" value="F:racemase and epimerase activity, acting on amino acids and derivatives"/>
    <property type="evidence" value="ECO:0007669"/>
    <property type="project" value="UniProtKB-UniRule"/>
</dbReference>
<evidence type="ECO:0000313" key="9">
    <source>
        <dbReference type="EMBL" id="ACJ28861.1"/>
    </source>
</evidence>
<dbReference type="NCBIfam" id="NF042940">
    <property type="entry name" value="racemase_DgcA"/>
    <property type="match status" value="1"/>
</dbReference>
<comment type="similarity">
    <text evidence="1 7">Belongs to the mandelate racemase/muconate lactonizing enzyme family.</text>
</comment>